<dbReference type="RefSeq" id="WP_237378240.1">
    <property type="nucleotide sequence ID" value="NZ_CP071793.1"/>
</dbReference>
<proteinExistence type="predicted"/>
<accession>A0A8A4TIH4</accession>
<evidence type="ECO:0000313" key="2">
    <source>
        <dbReference type="EMBL" id="QTD48588.1"/>
    </source>
</evidence>
<organism evidence="2 3">
    <name type="scientific">Sulfidibacter corallicola</name>
    <dbReference type="NCBI Taxonomy" id="2818388"/>
    <lineage>
        <taxon>Bacteria</taxon>
        <taxon>Pseudomonadati</taxon>
        <taxon>Acidobacteriota</taxon>
        <taxon>Holophagae</taxon>
        <taxon>Acanthopleuribacterales</taxon>
        <taxon>Acanthopleuribacteraceae</taxon>
        <taxon>Sulfidibacter</taxon>
    </lineage>
</organism>
<dbReference type="AlphaFoldDB" id="A0A8A4TIH4"/>
<protein>
    <submittedName>
        <fullName evidence="2">Uncharacterized protein</fullName>
    </submittedName>
</protein>
<sequence length="46" mass="5291">MSDKEETVVVVEDPDAKDQPDEVEDKDVVRRDPVSPEVIRHLNGFR</sequence>
<evidence type="ECO:0000256" key="1">
    <source>
        <dbReference type="SAM" id="MobiDB-lite"/>
    </source>
</evidence>
<evidence type="ECO:0000313" key="3">
    <source>
        <dbReference type="Proteomes" id="UP000663929"/>
    </source>
</evidence>
<keyword evidence="3" id="KW-1185">Reference proteome</keyword>
<name>A0A8A4TIH4_SULCO</name>
<feature type="compositionally biased region" description="Basic and acidic residues" evidence="1">
    <location>
        <begin position="14"/>
        <end position="35"/>
    </location>
</feature>
<feature type="region of interest" description="Disordered" evidence="1">
    <location>
        <begin position="1"/>
        <end position="35"/>
    </location>
</feature>
<dbReference type="EMBL" id="CP071793">
    <property type="protein sequence ID" value="QTD48588.1"/>
    <property type="molecule type" value="Genomic_DNA"/>
</dbReference>
<reference evidence="2" key="1">
    <citation type="submission" date="2021-03" db="EMBL/GenBank/DDBJ databases">
        <title>Acanthopleuribacteraceae sp. M133.</title>
        <authorList>
            <person name="Wang G."/>
        </authorList>
    </citation>
    <scope>NUCLEOTIDE SEQUENCE</scope>
    <source>
        <strain evidence="2">M133</strain>
    </source>
</reference>
<dbReference type="KEGG" id="scor:J3U87_23655"/>
<dbReference type="Proteomes" id="UP000663929">
    <property type="component" value="Chromosome"/>
</dbReference>
<gene>
    <name evidence="2" type="ORF">J3U87_23655</name>
</gene>